<proteinExistence type="predicted"/>
<dbReference type="RefSeq" id="WP_344832164.1">
    <property type="nucleotide sequence ID" value="NZ_BAAAUV010000012.1"/>
</dbReference>
<dbReference type="Proteomes" id="UP001501237">
    <property type="component" value="Unassembled WGS sequence"/>
</dbReference>
<accession>A0ABP6QE24</accession>
<name>A0ABP6QE24_9ACTN</name>
<dbReference type="SUPFAM" id="SSF47789">
    <property type="entry name" value="C-terminal domain of RNA polymerase alpha subunit"/>
    <property type="match status" value="1"/>
</dbReference>
<keyword evidence="2" id="KW-1185">Reference proteome</keyword>
<organism evidence="1 2">
    <name type="scientific">Actinocorallia longicatena</name>
    <dbReference type="NCBI Taxonomy" id="111803"/>
    <lineage>
        <taxon>Bacteria</taxon>
        <taxon>Bacillati</taxon>
        <taxon>Actinomycetota</taxon>
        <taxon>Actinomycetes</taxon>
        <taxon>Streptosporangiales</taxon>
        <taxon>Thermomonosporaceae</taxon>
        <taxon>Actinocorallia</taxon>
    </lineage>
</organism>
<comment type="caution">
    <text evidence="1">The sequence shown here is derived from an EMBL/GenBank/DDBJ whole genome shotgun (WGS) entry which is preliminary data.</text>
</comment>
<dbReference type="EMBL" id="BAAAUV010000012">
    <property type="protein sequence ID" value="GAA3222240.1"/>
    <property type="molecule type" value="Genomic_DNA"/>
</dbReference>
<evidence type="ECO:0008006" key="3">
    <source>
        <dbReference type="Google" id="ProtNLM"/>
    </source>
</evidence>
<reference evidence="2" key="1">
    <citation type="journal article" date="2019" name="Int. J. Syst. Evol. Microbiol.">
        <title>The Global Catalogue of Microorganisms (GCM) 10K type strain sequencing project: providing services to taxonomists for standard genome sequencing and annotation.</title>
        <authorList>
            <consortium name="The Broad Institute Genomics Platform"/>
            <consortium name="The Broad Institute Genome Sequencing Center for Infectious Disease"/>
            <person name="Wu L."/>
            <person name="Ma J."/>
        </authorList>
    </citation>
    <scope>NUCLEOTIDE SEQUENCE [LARGE SCALE GENOMIC DNA]</scope>
    <source>
        <strain evidence="2">JCM 9377</strain>
    </source>
</reference>
<dbReference type="Pfam" id="PF14520">
    <property type="entry name" value="HHH_5"/>
    <property type="match status" value="1"/>
</dbReference>
<evidence type="ECO:0000313" key="1">
    <source>
        <dbReference type="EMBL" id="GAA3222240.1"/>
    </source>
</evidence>
<evidence type="ECO:0000313" key="2">
    <source>
        <dbReference type="Proteomes" id="UP001501237"/>
    </source>
</evidence>
<gene>
    <name evidence="1" type="ORF">GCM10010468_47930</name>
</gene>
<dbReference type="Gene3D" id="1.10.150.20">
    <property type="entry name" value="5' to 3' exonuclease, C-terminal subdomain"/>
    <property type="match status" value="1"/>
</dbReference>
<sequence length="61" mass="6453">MTDLPKTSAPAQRALDGAGVRTLEDLASRSEKEIAALHGMGPKALRILREELAGLGLAMRP</sequence>
<protein>
    <recommendedName>
        <fullName evidence="3">DNA-binding protein</fullName>
    </recommendedName>
</protein>